<accession>A0A0F9Z4S3</accession>
<reference evidence="2" key="1">
    <citation type="journal article" date="2015" name="Nature">
        <title>Complex archaea that bridge the gap between prokaryotes and eukaryotes.</title>
        <authorList>
            <person name="Spang A."/>
            <person name="Saw J.H."/>
            <person name="Jorgensen S.L."/>
            <person name="Zaremba-Niedzwiedzka K."/>
            <person name="Martijn J."/>
            <person name="Lind A.E."/>
            <person name="van Eijk R."/>
            <person name="Schleper C."/>
            <person name="Guy L."/>
            <person name="Ettema T.J."/>
        </authorList>
    </citation>
    <scope>NUCLEOTIDE SEQUENCE</scope>
</reference>
<feature type="region of interest" description="Disordered" evidence="1">
    <location>
        <begin position="1"/>
        <end position="24"/>
    </location>
</feature>
<dbReference type="EMBL" id="LAZR01000001">
    <property type="protein sequence ID" value="KKO12234.1"/>
    <property type="molecule type" value="Genomic_DNA"/>
</dbReference>
<organism evidence="2">
    <name type="scientific">marine sediment metagenome</name>
    <dbReference type="NCBI Taxonomy" id="412755"/>
    <lineage>
        <taxon>unclassified sequences</taxon>
        <taxon>metagenomes</taxon>
        <taxon>ecological metagenomes</taxon>
    </lineage>
</organism>
<protein>
    <recommendedName>
        <fullName evidence="3">DUF3426 domain-containing protein</fullName>
    </recommendedName>
</protein>
<dbReference type="AlphaFoldDB" id="A0A0F9Z4S3"/>
<dbReference type="Pfam" id="PF11906">
    <property type="entry name" value="DUF3426"/>
    <property type="match status" value="1"/>
</dbReference>
<feature type="compositionally biased region" description="Polar residues" evidence="1">
    <location>
        <begin position="10"/>
        <end position="22"/>
    </location>
</feature>
<evidence type="ECO:0000256" key="1">
    <source>
        <dbReference type="SAM" id="MobiDB-lite"/>
    </source>
</evidence>
<name>A0A0F9Z4S3_9ZZZZ</name>
<dbReference type="InterPro" id="IPR021834">
    <property type="entry name" value="DUF3426"/>
</dbReference>
<evidence type="ECO:0000313" key="2">
    <source>
        <dbReference type="EMBL" id="KKO12234.1"/>
    </source>
</evidence>
<sequence length="209" mass="22663">MWTLVETDTAPDNNNGTFSGALTSRLPDPDESGISAALSAPAGRTPFWRAAGYAGLCLLLTASLIAQIGYQHLDRISQHGIIRPWLLALCDVADCVLPARQDSSRIVSNQLSIEPHPDFQDISQMVLSFTNAADFAQPLPAIDLVFSDTTGRETAGRRFYPQDYYPRDHLDAAAASPTALSAQESLTIQLAFATPADDAVNYQVRFAHE</sequence>
<proteinExistence type="predicted"/>
<evidence type="ECO:0008006" key="3">
    <source>
        <dbReference type="Google" id="ProtNLM"/>
    </source>
</evidence>
<comment type="caution">
    <text evidence="2">The sequence shown here is derived from an EMBL/GenBank/DDBJ whole genome shotgun (WGS) entry which is preliminary data.</text>
</comment>
<gene>
    <name evidence="2" type="ORF">LCGC14_0002430</name>
</gene>